<dbReference type="InterPro" id="IPR027417">
    <property type="entry name" value="P-loop_NTPase"/>
</dbReference>
<accession>A0AB35I036</accession>
<dbReference type="Proteomes" id="UP001209730">
    <property type="component" value="Unassembled WGS sequence"/>
</dbReference>
<dbReference type="RefSeq" id="WP_266066663.1">
    <property type="nucleotide sequence ID" value="NZ_JAPHQB010000035.1"/>
</dbReference>
<evidence type="ECO:0000259" key="1">
    <source>
        <dbReference type="Pfam" id="PF01467"/>
    </source>
</evidence>
<dbReference type="NCBIfam" id="TIGR00125">
    <property type="entry name" value="cyt_tran_rel"/>
    <property type="match status" value="1"/>
</dbReference>
<feature type="domain" description="Cytidyltransferase-like" evidence="1">
    <location>
        <begin position="24"/>
        <end position="150"/>
    </location>
</feature>
<dbReference type="EMBL" id="JAPHQB010000035">
    <property type="protein sequence ID" value="MCX2803187.1"/>
    <property type="molecule type" value="Genomic_DNA"/>
</dbReference>
<dbReference type="GO" id="GO:0003824">
    <property type="term" value="F:catalytic activity"/>
    <property type="evidence" value="ECO:0007669"/>
    <property type="project" value="InterPro"/>
</dbReference>
<dbReference type="InterPro" id="IPR004821">
    <property type="entry name" value="Cyt_trans-like"/>
</dbReference>
<reference evidence="3" key="1">
    <citation type="submission" date="2022-11" db="EMBL/GenBank/DDBJ databases">
        <title>Chitin-degrading and fungicidal potential of chitinolytic bacterial strains from marine environment of the Pacific Ocean regions.</title>
        <authorList>
            <person name="Pentekhina I."/>
            <person name="Nedashkovskaya O."/>
            <person name="Seitkalieva A."/>
            <person name="Podvolotskaya A."/>
            <person name="Tekutyeva L."/>
            <person name="Balabanova L."/>
        </authorList>
    </citation>
    <scope>NUCLEOTIDE SEQUENCE</scope>
    <source>
        <strain evidence="3">KMM 6838</strain>
    </source>
</reference>
<dbReference type="PANTHER" id="PTHR37512">
    <property type="entry name" value="TRIFUNCTIONAL NAD BIOSYNTHESIS/REGULATOR PROTEIN NADR"/>
    <property type="match status" value="1"/>
</dbReference>
<feature type="domain" description="NadR/Ttd14 AAA" evidence="2">
    <location>
        <begin position="170"/>
        <end position="324"/>
    </location>
</feature>
<evidence type="ECO:0000313" key="4">
    <source>
        <dbReference type="Proteomes" id="UP001209730"/>
    </source>
</evidence>
<dbReference type="Pfam" id="PF13521">
    <property type="entry name" value="AAA_28"/>
    <property type="match status" value="1"/>
</dbReference>
<dbReference type="PANTHER" id="PTHR37512:SF1">
    <property type="entry name" value="NADR_TTD14 AAA DOMAIN-CONTAINING PROTEIN"/>
    <property type="match status" value="1"/>
</dbReference>
<evidence type="ECO:0000259" key="2">
    <source>
        <dbReference type="Pfam" id="PF13521"/>
    </source>
</evidence>
<dbReference type="SUPFAM" id="SSF52374">
    <property type="entry name" value="Nucleotidylyl transferase"/>
    <property type="match status" value="1"/>
</dbReference>
<comment type="caution">
    <text evidence="3">The sequence shown here is derived from an EMBL/GenBank/DDBJ whole genome shotgun (WGS) entry which is preliminary data.</text>
</comment>
<dbReference type="InterPro" id="IPR052735">
    <property type="entry name" value="NAD_biosynth-regulator"/>
</dbReference>
<dbReference type="SUPFAM" id="SSF52540">
    <property type="entry name" value="P-loop containing nucleoside triphosphate hydrolases"/>
    <property type="match status" value="1"/>
</dbReference>
<organism evidence="3 4">
    <name type="scientific">Microbulbifer thermotolerans</name>
    <dbReference type="NCBI Taxonomy" id="252514"/>
    <lineage>
        <taxon>Bacteria</taxon>
        <taxon>Pseudomonadati</taxon>
        <taxon>Pseudomonadota</taxon>
        <taxon>Gammaproteobacteria</taxon>
        <taxon>Cellvibrionales</taxon>
        <taxon>Microbulbiferaceae</taxon>
        <taxon>Microbulbifer</taxon>
    </lineage>
</organism>
<dbReference type="InterPro" id="IPR038727">
    <property type="entry name" value="NadR/Ttd14_AAA_dom"/>
</dbReference>
<dbReference type="AlphaFoldDB" id="A0AB35I036"/>
<gene>
    <name evidence="3" type="ORF">OQJ68_15440</name>
</gene>
<name>A0AB35I036_MICTH</name>
<proteinExistence type="predicted"/>
<evidence type="ECO:0000313" key="3">
    <source>
        <dbReference type="EMBL" id="MCX2803187.1"/>
    </source>
</evidence>
<dbReference type="Gene3D" id="3.40.50.620">
    <property type="entry name" value="HUPs"/>
    <property type="match status" value="1"/>
</dbReference>
<dbReference type="InterPro" id="IPR014729">
    <property type="entry name" value="Rossmann-like_a/b/a_fold"/>
</dbReference>
<sequence>MLCFLYWRLLVYYNGEWRLVIRGLYLGKFMPIHRGHLYVIEVASQMVDELTVLVCSVESEPIDGRLRAEWVRASVPQGVVVQELHEEMPQLPEDDVNFWSIWRKAINQYGSFEKVFGGEEYVVRLAEEIGATPIPLGRDTINISATMIRENPSASWPYVPPAVRPYFQRRVTLLGPESSGKSTLAAALAKRFNFTGELSNLMNEYGRTYDVTMKKGRSWCREDFQVIANTHIAMRKALAQHAGHILIEDTDVIQTMAWERALLGDVNCDSYPLQDFSDLYLLMSPEVPWIDDGTRYGEQFRLDMFNFLKTQLENLKLPYMVIGGSEWSVRERLAFEVVDRFLSETQ</sequence>
<dbReference type="Pfam" id="PF01467">
    <property type="entry name" value="CTP_transf_like"/>
    <property type="match status" value="1"/>
</dbReference>
<dbReference type="Gene3D" id="3.40.50.300">
    <property type="entry name" value="P-loop containing nucleotide triphosphate hydrolases"/>
    <property type="match status" value="1"/>
</dbReference>
<protein>
    <submittedName>
        <fullName evidence="3">AAA family ATPase</fullName>
    </submittedName>
</protein>